<dbReference type="SUPFAM" id="SSF52113">
    <property type="entry name" value="BRCT domain"/>
    <property type="match status" value="1"/>
</dbReference>
<feature type="domain" description="BRCT" evidence="2">
    <location>
        <begin position="317"/>
        <end position="406"/>
    </location>
</feature>
<organism evidence="3 4">
    <name type="scientific">Eptatretus burgeri</name>
    <name type="common">Inshore hagfish</name>
    <dbReference type="NCBI Taxonomy" id="7764"/>
    <lineage>
        <taxon>Eukaryota</taxon>
        <taxon>Metazoa</taxon>
        <taxon>Chordata</taxon>
        <taxon>Craniata</taxon>
        <taxon>Vertebrata</taxon>
        <taxon>Cyclostomata</taxon>
        <taxon>Myxini</taxon>
        <taxon>Myxiniformes</taxon>
        <taxon>Myxinidae</taxon>
        <taxon>Eptatretinae</taxon>
        <taxon>Eptatretus</taxon>
    </lineage>
</organism>
<evidence type="ECO:0000259" key="2">
    <source>
        <dbReference type="PROSITE" id="PS50172"/>
    </source>
</evidence>
<keyword evidence="4" id="KW-1185">Reference proteome</keyword>
<feature type="compositionally biased region" description="Polar residues" evidence="1">
    <location>
        <begin position="154"/>
        <end position="167"/>
    </location>
</feature>
<evidence type="ECO:0000313" key="4">
    <source>
        <dbReference type="Proteomes" id="UP000694388"/>
    </source>
</evidence>
<dbReference type="PANTHER" id="PTHR11370">
    <property type="entry name" value="DNA-REPAIR PROTEIN XRCC1"/>
    <property type="match status" value="1"/>
</dbReference>
<dbReference type="GO" id="GO:0000012">
    <property type="term" value="P:single strand break repair"/>
    <property type="evidence" value="ECO:0007669"/>
    <property type="project" value="InterPro"/>
</dbReference>
<dbReference type="InterPro" id="IPR002706">
    <property type="entry name" value="Xrcc1_N"/>
</dbReference>
<dbReference type="SMART" id="SM00292">
    <property type="entry name" value="BRCT"/>
    <property type="match status" value="1"/>
</dbReference>
<reference evidence="3" key="1">
    <citation type="submission" date="2025-08" db="UniProtKB">
        <authorList>
            <consortium name="Ensembl"/>
        </authorList>
    </citation>
    <scope>IDENTIFICATION</scope>
</reference>
<protein>
    <recommendedName>
        <fullName evidence="2">BRCT domain-containing protein</fullName>
    </recommendedName>
</protein>
<dbReference type="Ensembl" id="ENSEBUT00000012904.1">
    <property type="protein sequence ID" value="ENSEBUP00000012328.1"/>
    <property type="gene ID" value="ENSEBUG00000007853.1"/>
</dbReference>
<dbReference type="InterPro" id="IPR008979">
    <property type="entry name" value="Galactose-bd-like_sf"/>
</dbReference>
<dbReference type="Gene3D" id="2.60.120.260">
    <property type="entry name" value="Galactose-binding domain-like"/>
    <property type="match status" value="1"/>
</dbReference>
<dbReference type="PROSITE" id="PS50172">
    <property type="entry name" value="BRCT"/>
    <property type="match status" value="1"/>
</dbReference>
<evidence type="ECO:0000256" key="1">
    <source>
        <dbReference type="SAM" id="MobiDB-lite"/>
    </source>
</evidence>
<dbReference type="AlphaFoldDB" id="A0A8C4QA33"/>
<reference evidence="3" key="2">
    <citation type="submission" date="2025-09" db="UniProtKB">
        <authorList>
            <consortium name="Ensembl"/>
        </authorList>
    </citation>
    <scope>IDENTIFICATION</scope>
</reference>
<feature type="compositionally biased region" description="Basic and acidic residues" evidence="1">
    <location>
        <begin position="210"/>
        <end position="222"/>
    </location>
</feature>
<dbReference type="InterPro" id="IPR036420">
    <property type="entry name" value="BRCT_dom_sf"/>
</dbReference>
<accession>A0A8C4QA33</accession>
<dbReference type="GeneTree" id="ENSGT00390000004140"/>
<feature type="compositionally biased region" description="Low complexity" evidence="1">
    <location>
        <begin position="142"/>
        <end position="153"/>
    </location>
</feature>
<dbReference type="InterPro" id="IPR001357">
    <property type="entry name" value="BRCT_dom"/>
</dbReference>
<dbReference type="GO" id="GO:0006284">
    <property type="term" value="P:base-excision repair"/>
    <property type="evidence" value="ECO:0007669"/>
    <property type="project" value="TreeGrafter"/>
</dbReference>
<feature type="region of interest" description="Disordered" evidence="1">
    <location>
        <begin position="210"/>
        <end position="316"/>
    </location>
</feature>
<proteinExistence type="predicted"/>
<evidence type="ECO:0000313" key="3">
    <source>
        <dbReference type="Ensembl" id="ENSEBUP00000012328.1"/>
    </source>
</evidence>
<sequence>MSPAESRRGEEQNRVRMFGPDDLCKPMLLSRWDRIKVVCSQPFKKTLPFGLSFLRIHSPSLENETNTEEPDSGVARIANDPKPFGRLGAFSLREMDASAQELKPGSLFFNRHASTCSSLSHTVTSTAPTYAQSALLSSHLSSLTSTSPTQPTTNVISTSHSPTCHRSVASTKRKFDFSHQPEVSTVKRCPASPLSQELSLQSDYFRVKHETQNDGSHRDSPEKTAAGNPQAPSTDGRAPVADKRVSGADGRTPGTDGRAPSTNSRAPVADDRVSGANGRTPGTDSRTPGTDGRAPNANSRVPGADGRNDRAFGKESTNQHPLRGVVFCLSGFKNPFRQHLREHALALGASYRPDWCSACTHLICAFAGSPKHLQQIASGHGVAVTKQWLLSCTARSPLPDPTHFSLTSPQQAPTTHSARKAKGIENICSLPSVVPCHCVSSNPLSPPPFPSHCIMSPTHYLMPFSSLFFIFLPVNLPHHSSYRTFFSVRLSLLTFEQRNALFYSHALWSYQLKNGV</sequence>
<dbReference type="PANTHER" id="PTHR11370:SF5">
    <property type="entry name" value="DNA REPAIR PROTEIN XRCC1"/>
    <property type="match status" value="1"/>
</dbReference>
<dbReference type="Pfam" id="PF00533">
    <property type="entry name" value="BRCT"/>
    <property type="match status" value="1"/>
</dbReference>
<dbReference type="GO" id="GO:0005634">
    <property type="term" value="C:nucleus"/>
    <property type="evidence" value="ECO:0007669"/>
    <property type="project" value="InterPro"/>
</dbReference>
<dbReference type="Pfam" id="PF01834">
    <property type="entry name" value="XRCC1_N"/>
    <property type="match status" value="1"/>
</dbReference>
<name>A0A8C4QA33_EPTBU</name>
<dbReference type="Proteomes" id="UP000694388">
    <property type="component" value="Unplaced"/>
</dbReference>
<dbReference type="GO" id="GO:0003684">
    <property type="term" value="F:damaged DNA binding"/>
    <property type="evidence" value="ECO:0007669"/>
    <property type="project" value="InterPro"/>
</dbReference>
<dbReference type="Gene3D" id="3.40.50.10190">
    <property type="entry name" value="BRCT domain"/>
    <property type="match status" value="1"/>
</dbReference>
<dbReference type="SUPFAM" id="SSF49785">
    <property type="entry name" value="Galactose-binding domain-like"/>
    <property type="match status" value="1"/>
</dbReference>
<feature type="region of interest" description="Disordered" evidence="1">
    <location>
        <begin position="142"/>
        <end position="167"/>
    </location>
</feature>